<dbReference type="STRING" id="658218.SAMN05216562_0806"/>
<dbReference type="InterPro" id="IPR009045">
    <property type="entry name" value="Zn_M74/Hedgehog-like"/>
</dbReference>
<accession>A0A1H3WHN9</accession>
<dbReference type="Proteomes" id="UP000198658">
    <property type="component" value="Unassembled WGS sequence"/>
</dbReference>
<evidence type="ECO:0008006" key="3">
    <source>
        <dbReference type="Google" id="ProtNLM"/>
    </source>
</evidence>
<keyword evidence="2" id="KW-1185">Reference proteome</keyword>
<organism evidence="1 2">
    <name type="scientific">Microbulbifer marinus</name>
    <dbReference type="NCBI Taxonomy" id="658218"/>
    <lineage>
        <taxon>Bacteria</taxon>
        <taxon>Pseudomonadati</taxon>
        <taxon>Pseudomonadota</taxon>
        <taxon>Gammaproteobacteria</taxon>
        <taxon>Cellvibrionales</taxon>
        <taxon>Microbulbiferaceae</taxon>
        <taxon>Microbulbifer</taxon>
    </lineage>
</organism>
<dbReference type="Gene3D" id="3.30.1380.10">
    <property type="match status" value="1"/>
</dbReference>
<reference evidence="2" key="1">
    <citation type="submission" date="2016-10" db="EMBL/GenBank/DDBJ databases">
        <authorList>
            <person name="Varghese N."/>
            <person name="Submissions S."/>
        </authorList>
    </citation>
    <scope>NUCLEOTIDE SEQUENCE [LARGE SCALE GENOMIC DNA]</scope>
    <source>
        <strain evidence="2">CGMCC 1.10657</strain>
    </source>
</reference>
<evidence type="ECO:0000313" key="2">
    <source>
        <dbReference type="Proteomes" id="UP000198658"/>
    </source>
</evidence>
<evidence type="ECO:0000313" key="1">
    <source>
        <dbReference type="EMBL" id="SDZ85748.1"/>
    </source>
</evidence>
<dbReference type="RefSeq" id="WP_091385386.1">
    <property type="nucleotide sequence ID" value="NZ_FNQO01000001.1"/>
</dbReference>
<protein>
    <recommendedName>
        <fullName evidence="3">Peptidase M15</fullName>
    </recommendedName>
</protein>
<dbReference type="AlphaFoldDB" id="A0A1H3WHN9"/>
<sequence>MDITTIIPHPDDRCGEFFVYRDFFECSDSWKRSKIDNTPKQLETYAAIRQMCRDILDPVSEVFGQVYLTYGFSSSALVSIVKQNPYPNITPRGDQHAGSELSTKGELICDRRGIAVDCYVGGVSSLVVARWIVQNTPFDRLYFYSSHRPFHVSVGPENSRSVVWMDGYRGGRHQPRVVPNDKFLSEQFSCV</sequence>
<proteinExistence type="predicted"/>
<dbReference type="OrthoDB" id="450621at2"/>
<gene>
    <name evidence="1" type="ORF">SAMN05216562_0806</name>
</gene>
<name>A0A1H3WHN9_9GAMM</name>
<dbReference type="SUPFAM" id="SSF55166">
    <property type="entry name" value="Hedgehog/DD-peptidase"/>
    <property type="match status" value="1"/>
</dbReference>
<dbReference type="EMBL" id="FNQO01000001">
    <property type="protein sequence ID" value="SDZ85748.1"/>
    <property type="molecule type" value="Genomic_DNA"/>
</dbReference>